<reference evidence="9 10" key="1">
    <citation type="submission" date="2016-07" db="EMBL/GenBank/DDBJ databases">
        <title>Pervasive Adenine N6-methylation of Active Genes in Fungi.</title>
        <authorList>
            <consortium name="DOE Joint Genome Institute"/>
            <person name="Mondo S.J."/>
            <person name="Dannebaum R.O."/>
            <person name="Kuo R.C."/>
            <person name="Labutti K."/>
            <person name="Haridas S."/>
            <person name="Kuo A."/>
            <person name="Salamov A."/>
            <person name="Ahrendt S.R."/>
            <person name="Lipzen A."/>
            <person name="Sullivan W."/>
            <person name="Andreopoulos W.B."/>
            <person name="Clum A."/>
            <person name="Lindquist E."/>
            <person name="Daum C."/>
            <person name="Ramamoorthy G.K."/>
            <person name="Gryganskyi A."/>
            <person name="Culley D."/>
            <person name="Magnuson J.K."/>
            <person name="James T.Y."/>
            <person name="O'Malley M.A."/>
            <person name="Stajich J.E."/>
            <person name="Spatafora J.W."/>
            <person name="Visel A."/>
            <person name="Grigoriev I.V."/>
        </authorList>
    </citation>
    <scope>NUCLEOTIDE SEQUENCE [LARGE SCALE GENOMIC DNA]</scope>
    <source>
        <strain evidence="9 10">68-887.2</strain>
    </source>
</reference>
<proteinExistence type="predicted"/>
<keyword evidence="2" id="KW-0813">Transport</keyword>
<organism evidence="9 10">
    <name type="scientific">Naematelia encephala</name>
    <dbReference type="NCBI Taxonomy" id="71784"/>
    <lineage>
        <taxon>Eukaryota</taxon>
        <taxon>Fungi</taxon>
        <taxon>Dikarya</taxon>
        <taxon>Basidiomycota</taxon>
        <taxon>Agaricomycotina</taxon>
        <taxon>Tremellomycetes</taxon>
        <taxon>Tremellales</taxon>
        <taxon>Naemateliaceae</taxon>
        <taxon>Naematelia</taxon>
    </lineage>
</organism>
<gene>
    <name evidence="9" type="ORF">BCR39DRAFT_502287</name>
</gene>
<dbReference type="AlphaFoldDB" id="A0A1Y2AEM7"/>
<protein>
    <submittedName>
        <fullName evidence="9">General amino acid permease 1</fullName>
    </submittedName>
</protein>
<feature type="transmembrane region" description="Helical" evidence="7">
    <location>
        <begin position="467"/>
        <end position="488"/>
    </location>
</feature>
<dbReference type="PANTHER" id="PTHR43341">
    <property type="entry name" value="AMINO ACID PERMEASE"/>
    <property type="match status" value="1"/>
</dbReference>
<feature type="transmembrane region" description="Helical" evidence="7">
    <location>
        <begin position="90"/>
        <end position="110"/>
    </location>
</feature>
<evidence type="ECO:0000256" key="4">
    <source>
        <dbReference type="ARBA" id="ARBA00022970"/>
    </source>
</evidence>
<dbReference type="GO" id="GO:0015171">
    <property type="term" value="F:amino acid transmembrane transporter activity"/>
    <property type="evidence" value="ECO:0007669"/>
    <property type="project" value="TreeGrafter"/>
</dbReference>
<dbReference type="EMBL" id="MCFC01000119">
    <property type="protein sequence ID" value="ORY21043.1"/>
    <property type="molecule type" value="Genomic_DNA"/>
</dbReference>
<evidence type="ECO:0000256" key="2">
    <source>
        <dbReference type="ARBA" id="ARBA00022448"/>
    </source>
</evidence>
<keyword evidence="3 7" id="KW-0812">Transmembrane</keyword>
<feature type="transmembrane region" description="Helical" evidence="7">
    <location>
        <begin position="395"/>
        <end position="418"/>
    </location>
</feature>
<feature type="transmembrane region" description="Helical" evidence="7">
    <location>
        <begin position="175"/>
        <end position="195"/>
    </location>
</feature>
<evidence type="ECO:0000259" key="8">
    <source>
        <dbReference type="Pfam" id="PF00324"/>
    </source>
</evidence>
<name>A0A1Y2AEM7_9TREE</name>
<feature type="transmembrane region" description="Helical" evidence="7">
    <location>
        <begin position="500"/>
        <end position="521"/>
    </location>
</feature>
<feature type="transmembrane region" description="Helical" evidence="7">
    <location>
        <begin position="296"/>
        <end position="315"/>
    </location>
</feature>
<keyword evidence="10" id="KW-1185">Reference proteome</keyword>
<feature type="transmembrane region" description="Helical" evidence="7">
    <location>
        <begin position="424"/>
        <end position="447"/>
    </location>
</feature>
<keyword evidence="4" id="KW-0029">Amino-acid transport</keyword>
<dbReference type="FunCoup" id="A0A1Y2AEM7">
    <property type="interactions" value="193"/>
</dbReference>
<accession>A0A1Y2AEM7</accession>
<dbReference type="InterPro" id="IPR004841">
    <property type="entry name" value="AA-permease/SLC12A_dom"/>
</dbReference>
<dbReference type="STRING" id="71784.A0A1Y2AEM7"/>
<feature type="domain" description="Amino acid permease/ SLC12A" evidence="8">
    <location>
        <begin position="62"/>
        <end position="526"/>
    </location>
</feature>
<keyword evidence="5 7" id="KW-1133">Transmembrane helix</keyword>
<comment type="caution">
    <text evidence="9">The sequence shown here is derived from an EMBL/GenBank/DDBJ whole genome shotgun (WGS) entry which is preliminary data.</text>
</comment>
<keyword evidence="6 7" id="KW-0472">Membrane</keyword>
<evidence type="ECO:0000313" key="10">
    <source>
        <dbReference type="Proteomes" id="UP000193986"/>
    </source>
</evidence>
<dbReference type="PANTHER" id="PTHR43341:SF4">
    <property type="entry name" value="ARGININE PERMEASE CAN1-RELATED"/>
    <property type="match status" value="1"/>
</dbReference>
<dbReference type="FunFam" id="1.20.1740.10:FF:000006">
    <property type="entry name" value="General amino acid permease"/>
    <property type="match status" value="1"/>
</dbReference>
<dbReference type="Gene3D" id="1.20.1740.10">
    <property type="entry name" value="Amino acid/polyamine transporter I"/>
    <property type="match status" value="1"/>
</dbReference>
<evidence type="ECO:0000256" key="5">
    <source>
        <dbReference type="ARBA" id="ARBA00022989"/>
    </source>
</evidence>
<dbReference type="GO" id="GO:0016020">
    <property type="term" value="C:membrane"/>
    <property type="evidence" value="ECO:0007669"/>
    <property type="project" value="UniProtKB-SubCell"/>
</dbReference>
<evidence type="ECO:0000256" key="7">
    <source>
        <dbReference type="SAM" id="Phobius"/>
    </source>
</evidence>
<evidence type="ECO:0000256" key="6">
    <source>
        <dbReference type="ARBA" id="ARBA00023136"/>
    </source>
</evidence>
<comment type="subcellular location">
    <subcellularLocation>
        <location evidence="1">Membrane</location>
        <topology evidence="1">Multi-pass membrane protein</topology>
    </subcellularLocation>
</comment>
<evidence type="ECO:0000256" key="1">
    <source>
        <dbReference type="ARBA" id="ARBA00004141"/>
    </source>
</evidence>
<dbReference type="InParanoid" id="A0A1Y2AEM7"/>
<dbReference type="InterPro" id="IPR050524">
    <property type="entry name" value="APC_YAT"/>
</dbReference>
<dbReference type="OrthoDB" id="10062876at2759"/>
<feature type="transmembrane region" description="Helical" evidence="7">
    <location>
        <begin position="201"/>
        <end position="221"/>
    </location>
</feature>
<sequence>MSEHNIDNVEDEKNVKDIQPALDDVNVLVNEAHEAHEEPADIKIDVHTHIYDGVHRKMKQRHMQMIGLAGTLGTGLFLGSGKTIRQGGPLGALLAYIQTGSMSYCMLMSLGEMAVYAPISGGYIHYAERWLHPSVGFALGWQAVLSHSISLPNEIISGSILIEYWDANKTTAHTAAYLTVLMILCAGINFFGARWFGESEFWFSLIKILLIVGLILAGLIVDLGGNPAGDRIGFRYWKDPGPFVHYLFSGSKGQFAGWFTDLLQAAYSFLGMESIAIAAGEVQNPRVSVTKAIKRVFIRICLFYVLGILIVGMLVPSNDKQLLAATGTTAASSPFVIAFSRVGIKALPSIINACVLTSAFSAGNTGVYISSRMLYGLALRGQAPKIFSKTTRGGLPIIALTFVVCFMPLSYMALASGAQTVLNWLTHLTSLSGILVWGTIAVTYIRFKKAVDAQGIDRKKFYYYNRFQPWPAYWVVFSCSIVILFNGWQVFTKGNWNSSNFVVAYINLPLFFGAILGHWLLHKRPKFVKPVDLDMFSNIPSDQDVSYEEPPAKNWFHKVVQFLFT</sequence>
<feature type="transmembrane region" description="Helical" evidence="7">
    <location>
        <begin position="65"/>
        <end position="84"/>
    </location>
</feature>
<dbReference type="PIRSF" id="PIRSF006060">
    <property type="entry name" value="AA_transporter"/>
    <property type="match status" value="1"/>
</dbReference>
<dbReference type="Pfam" id="PF00324">
    <property type="entry name" value="AA_permease"/>
    <property type="match status" value="1"/>
</dbReference>
<dbReference type="Proteomes" id="UP000193986">
    <property type="component" value="Unassembled WGS sequence"/>
</dbReference>
<evidence type="ECO:0000256" key="3">
    <source>
        <dbReference type="ARBA" id="ARBA00022692"/>
    </source>
</evidence>
<evidence type="ECO:0000313" key="9">
    <source>
        <dbReference type="EMBL" id="ORY21043.1"/>
    </source>
</evidence>